<feature type="compositionally biased region" description="Low complexity" evidence="2">
    <location>
        <begin position="7"/>
        <end position="27"/>
    </location>
</feature>
<dbReference type="PANTHER" id="PTHR43939">
    <property type="entry name" value="COILED-COIL DOMAIN-CONTAINING PROTEIN 158"/>
    <property type="match status" value="1"/>
</dbReference>
<feature type="coiled-coil region" evidence="1">
    <location>
        <begin position="395"/>
        <end position="450"/>
    </location>
</feature>
<dbReference type="STRING" id="4615.A0A199UE89"/>
<name>A0A199UE89_ANACO</name>
<dbReference type="Proteomes" id="UP000092600">
    <property type="component" value="Unassembled WGS sequence"/>
</dbReference>
<dbReference type="EMBL" id="LSRQ01008375">
    <property type="protein sequence ID" value="OAY63177.1"/>
    <property type="molecule type" value="Genomic_DNA"/>
</dbReference>
<feature type="coiled-coil region" evidence="1">
    <location>
        <begin position="796"/>
        <end position="924"/>
    </location>
</feature>
<feature type="compositionally biased region" description="Basic and acidic residues" evidence="2">
    <location>
        <begin position="110"/>
        <end position="123"/>
    </location>
</feature>
<reference evidence="4 5" key="1">
    <citation type="journal article" date="2016" name="DNA Res.">
        <title>The draft genome of MD-2 pineapple using hybrid error correction of long reads.</title>
        <authorList>
            <person name="Redwan R.M."/>
            <person name="Saidin A."/>
            <person name="Kumar S.V."/>
        </authorList>
    </citation>
    <scope>NUCLEOTIDE SEQUENCE [LARGE SCALE GENOMIC DNA]</scope>
    <source>
        <strain evidence="5">cv. MD2</strain>
        <tissue evidence="4">Leaf</tissue>
    </source>
</reference>
<evidence type="ECO:0000256" key="1">
    <source>
        <dbReference type="SAM" id="Coils"/>
    </source>
</evidence>
<evidence type="ECO:0000256" key="2">
    <source>
        <dbReference type="SAM" id="MobiDB-lite"/>
    </source>
</evidence>
<keyword evidence="3" id="KW-0812">Transmembrane</keyword>
<feature type="compositionally biased region" description="Low complexity" evidence="2">
    <location>
        <begin position="69"/>
        <end position="82"/>
    </location>
</feature>
<protein>
    <submittedName>
        <fullName evidence="4">Uncharacterized protein</fullName>
    </submittedName>
</protein>
<evidence type="ECO:0000313" key="4">
    <source>
        <dbReference type="EMBL" id="OAY63177.1"/>
    </source>
</evidence>
<feature type="coiled-coil region" evidence="1">
    <location>
        <begin position="476"/>
        <end position="575"/>
    </location>
</feature>
<proteinExistence type="predicted"/>
<gene>
    <name evidence="4" type="ORF">ACMD2_14549</name>
</gene>
<feature type="compositionally biased region" description="Pro residues" evidence="2">
    <location>
        <begin position="42"/>
        <end position="59"/>
    </location>
</feature>
<feature type="transmembrane region" description="Helical" evidence="3">
    <location>
        <begin position="1740"/>
        <end position="1757"/>
    </location>
</feature>
<accession>A0A199UE89</accession>
<organism evidence="4 5">
    <name type="scientific">Ananas comosus</name>
    <name type="common">Pineapple</name>
    <name type="synonym">Ananas ananas</name>
    <dbReference type="NCBI Taxonomy" id="4615"/>
    <lineage>
        <taxon>Eukaryota</taxon>
        <taxon>Viridiplantae</taxon>
        <taxon>Streptophyta</taxon>
        <taxon>Embryophyta</taxon>
        <taxon>Tracheophyta</taxon>
        <taxon>Spermatophyta</taxon>
        <taxon>Magnoliopsida</taxon>
        <taxon>Liliopsida</taxon>
        <taxon>Poales</taxon>
        <taxon>Bromeliaceae</taxon>
        <taxon>Bromelioideae</taxon>
        <taxon>Ananas</taxon>
    </lineage>
</organism>
<feature type="coiled-coil region" evidence="1">
    <location>
        <begin position="1588"/>
        <end position="1615"/>
    </location>
</feature>
<keyword evidence="3" id="KW-0472">Membrane</keyword>
<evidence type="ECO:0000256" key="3">
    <source>
        <dbReference type="SAM" id="Phobius"/>
    </source>
</evidence>
<feature type="region of interest" description="Disordered" evidence="2">
    <location>
        <begin position="1"/>
        <end position="138"/>
    </location>
</feature>
<feature type="coiled-coil region" evidence="1">
    <location>
        <begin position="640"/>
        <end position="702"/>
    </location>
</feature>
<feature type="coiled-coil region" evidence="1">
    <location>
        <begin position="1253"/>
        <end position="1287"/>
    </location>
</feature>
<keyword evidence="1" id="KW-0175">Coiled coil</keyword>
<dbReference type="SUPFAM" id="SSF57997">
    <property type="entry name" value="Tropomyosin"/>
    <property type="match status" value="1"/>
</dbReference>
<feature type="coiled-coil region" evidence="1">
    <location>
        <begin position="957"/>
        <end position="1012"/>
    </location>
</feature>
<sequence length="1758" mass="196707">MSDSDSDSASSPKASRSSSDSSSSGAAADDDAPVTVPRLAVAPPPPPPPPPPPSSPPQSPGADPSAFADPGSPSNDSGSSDGVLVELPGNPDQDSSGILVNIDGSTQEAPDERDRGEDGGREETFEDASDQLASGGRGLGLEDSIAVIEIAERSGDRSAGELARAQARLEDAAVECCKYKEEREVFGREVVSLRQQLQDIIDHQPASSDESVVHAHRVESGGDDEMAVSFPTPLHSMLKDCSTFINHLRTIVDEHANTKATIQFLNSLLHAKEQEIEDLNVKASVSLISRNVIDSYLGSIREIWSESLRERSDLASSRLLASLDTVIGREHGSLLDSDVEGDSPLEKKTYLLIEKHRELLLEIRQLGDSLGEVRPDSVASGNEPISVLGLAREHLLESKRKEEFLQEKMGRLEEEMVVLNEQVKKMKDDLDMANAETSKTKMELEQAENRYFTTKEKLSLAAKKGKSLVQHRDSLKQSLEERTSELERCMVELQQKSDAMEATEASLEELKMSLAEKSSDLEKCLLELQEANDALETTKASAAELKESHNLVSSLQELLSQKDKVHQEIDKVMSETNVPGKLLSSDSVDKIRWFVDQKNIADVVFAEHQKVKNALCSIELPESISSIGSDAQINWLVSSFKKANDDVNRMQDEIAQMRLAAASHESDLASMREEIERLTLSLLEEKQEREILKNEHAELRSKHEGITGKLSEVSHQKDELIKAFVDVSEVELDGEHLVDSNLMIQKCVDRIQERIKAASADLEQFESFQSLLYITDQELILCKNILEEEMIDRSERTRLYEELQRISGEVTNLRNEKDSLQKELEKSDEKTSVLREKLSMAVRKGKGLMQERDGIKHSLDEKNSEIEKLKHEIQSRDLTITDLKEQIEHLSAHSKLIQKLESDIVSLHNQRTELERMLDENKNSLQILVSSIENIVLPADNIFEGPLEKVNWIAKHIQETEAAKIHVQEELHKVKDETTSYASRLSDAFLTIKSLEDELSRAKEHISFITEEEKEIQLAKACIEEEFEKTKQEASINANKLADAHATIESLEDALSREKNSFSLLDAKKREAEEKHEQQIISLNAKIAECFKELAGTRGSLESHSAELHSHLGQFKMLMMDEHLVTLMTEEFRKKTNSLTDMGLVMQSMHEQFSAKGLHDYHGLEEVPEFVKLFSLPNYEDFINRKMAHGKTSSANLDEALSFGTVIEGLNNWVKSLEDSFKDLSAYMDDHIARTFQALQITKDEFFNILEVQESLKSHVDRLEARNKAEESKLLSLQKELMALLSECIDDTQEVQIGFNDLFGLESRSKVETGPKVDDSENVSAADSLLSVAGRLKMQIGQLVDVKKLCAGSMHDLKHKLEQTEVAAETAFQDCHHYQERGTLLENDLATLQEAYTEMKIRIENYQTREDIVRAREEGLSPLQLLVAKDGGTNDQQFSKDQVETLVDKVNKLNFSSDESQFQGEGIYFSSPIDKLSYIVDKVSDLQHRLDTLTYEKDDMQLLLASHVTEIEQLKKAREFFDSNYQDLESKRSELAELTVGLGKIIDRLGGKDSFEDQKPITVKALLSLLERLAVASTIESENNKSTLQEVEAKLQAKEKVVDDLSTKLKILEDSYRTRLVQSEAAKERTVFEASSSAIGSEISEIEELGAMGKSLIPPVSTAAHARTMRKGSNDHLILNINPESERLIAAQETDDKGHFFKSLNTTGLIPKQGKLIADRVDGLWVSGGRMLMSRPGARLGLIAYLLFVHLWLLVTVV</sequence>
<keyword evidence="3" id="KW-1133">Transmembrane helix</keyword>
<evidence type="ECO:0000313" key="5">
    <source>
        <dbReference type="Proteomes" id="UP000092600"/>
    </source>
</evidence>
<feature type="compositionally biased region" description="Polar residues" evidence="2">
    <location>
        <begin position="92"/>
        <end position="108"/>
    </location>
</feature>
<dbReference type="PANTHER" id="PTHR43939:SF68">
    <property type="entry name" value="CENTROSOMAL PROTEIN OF 290 KDA-LIKE"/>
    <property type="match status" value="1"/>
</dbReference>
<comment type="caution">
    <text evidence="4">The sequence shown here is derived from an EMBL/GenBank/DDBJ whole genome shotgun (WGS) entry which is preliminary data.</text>
</comment>